<accession>A0ABW5GLX5</accession>
<comment type="similarity">
    <text evidence="1">Belongs to the arylamine N-acetyltransferase family.</text>
</comment>
<dbReference type="PANTHER" id="PTHR11786:SF0">
    <property type="entry name" value="ARYLAMINE N-ACETYLTRANSFERASE 4-RELATED"/>
    <property type="match status" value="1"/>
</dbReference>
<proteinExistence type="inferred from homology"/>
<organism evidence="2 3">
    <name type="scientific">Amycolatopsis samaneae</name>
    <dbReference type="NCBI Taxonomy" id="664691"/>
    <lineage>
        <taxon>Bacteria</taxon>
        <taxon>Bacillati</taxon>
        <taxon>Actinomycetota</taxon>
        <taxon>Actinomycetes</taxon>
        <taxon>Pseudonocardiales</taxon>
        <taxon>Pseudonocardiaceae</taxon>
        <taxon>Amycolatopsis</taxon>
    </lineage>
</organism>
<reference evidence="3" key="1">
    <citation type="journal article" date="2019" name="Int. J. Syst. Evol. Microbiol.">
        <title>The Global Catalogue of Microorganisms (GCM) 10K type strain sequencing project: providing services to taxonomists for standard genome sequencing and annotation.</title>
        <authorList>
            <consortium name="The Broad Institute Genomics Platform"/>
            <consortium name="The Broad Institute Genome Sequencing Center for Infectious Disease"/>
            <person name="Wu L."/>
            <person name="Ma J."/>
        </authorList>
    </citation>
    <scope>NUCLEOTIDE SEQUENCE [LARGE SCALE GENOMIC DNA]</scope>
    <source>
        <strain evidence="3">CGMCC 4.7643</strain>
    </source>
</reference>
<dbReference type="Pfam" id="PF00797">
    <property type="entry name" value="Acetyltransf_2"/>
    <property type="match status" value="1"/>
</dbReference>
<dbReference type="SUPFAM" id="SSF54001">
    <property type="entry name" value="Cysteine proteinases"/>
    <property type="match status" value="1"/>
</dbReference>
<dbReference type="Gene3D" id="2.40.128.150">
    <property type="entry name" value="Cysteine proteinases"/>
    <property type="match status" value="1"/>
</dbReference>
<gene>
    <name evidence="2" type="ORF">ACFSYJ_24935</name>
</gene>
<name>A0ABW5GLX5_9PSEU</name>
<dbReference type="PANTHER" id="PTHR11786">
    <property type="entry name" value="N-HYDROXYARYLAMINE O-ACETYLTRANSFERASE"/>
    <property type="match status" value="1"/>
</dbReference>
<protein>
    <submittedName>
        <fullName evidence="2">Arylamine N-acetyltransferase</fullName>
    </submittedName>
</protein>
<dbReference type="Gene3D" id="3.30.2140.10">
    <property type="entry name" value="Arylamine N-acetyltransferase"/>
    <property type="match status" value="1"/>
</dbReference>
<dbReference type="RefSeq" id="WP_345390915.1">
    <property type="nucleotide sequence ID" value="NZ_BAABHG010000004.1"/>
</dbReference>
<dbReference type="Proteomes" id="UP001597419">
    <property type="component" value="Unassembled WGS sequence"/>
</dbReference>
<evidence type="ECO:0000313" key="3">
    <source>
        <dbReference type="Proteomes" id="UP001597419"/>
    </source>
</evidence>
<dbReference type="EMBL" id="JBHUKU010000014">
    <property type="protein sequence ID" value="MFD2461877.1"/>
    <property type="molecule type" value="Genomic_DNA"/>
</dbReference>
<comment type="caution">
    <text evidence="2">The sequence shown here is derived from an EMBL/GenBank/DDBJ whole genome shotgun (WGS) entry which is preliminary data.</text>
</comment>
<dbReference type="InterPro" id="IPR001447">
    <property type="entry name" value="Arylamine_N-AcTrfase"/>
</dbReference>
<sequence length="290" mass="31351">MGNFDVTAYLSRLGVPAGPPSVDALRALHAAHIERVPYEALEIALGRVTPLAPEASLARILRGRGGYCYHLNGAFSELLRALGYQATRHLSGVQGEAADLPNLNRSHLGLTVTGLPDDPETTWFVDVGLGDGLLYPVPLRFGEFSQGSYTYRLRASDVVPGGWRFDHDPAGSFVGMDFASGAAELPDFAERHRYLSTSPESGFVRVCVVQSLDSRGVDTLRALTLSRSGDVEKKEVLESPSEWWTALADVFGIPGAAFTDEERERLWHLVLGQHEAHLAGAAESEVVPSA</sequence>
<evidence type="ECO:0000313" key="2">
    <source>
        <dbReference type="EMBL" id="MFD2461877.1"/>
    </source>
</evidence>
<keyword evidence="3" id="KW-1185">Reference proteome</keyword>
<evidence type="ECO:0000256" key="1">
    <source>
        <dbReference type="ARBA" id="ARBA00006547"/>
    </source>
</evidence>
<dbReference type="InterPro" id="IPR038765">
    <property type="entry name" value="Papain-like_cys_pep_sf"/>
</dbReference>